<dbReference type="SUPFAM" id="SSF47095">
    <property type="entry name" value="HMG-box"/>
    <property type="match status" value="1"/>
</dbReference>
<accession>A0AAN6I930</accession>
<comment type="caution">
    <text evidence="5">The sequence shown here is derived from an EMBL/GenBank/DDBJ whole genome shotgun (WGS) entry which is preliminary data.</text>
</comment>
<dbReference type="EMBL" id="MU404362">
    <property type="protein sequence ID" value="KAI1608691.1"/>
    <property type="molecule type" value="Genomic_DNA"/>
</dbReference>
<dbReference type="AlphaFoldDB" id="A0AAN6I930"/>
<feature type="DNA-binding region" description="HMG box" evidence="2">
    <location>
        <begin position="142"/>
        <end position="211"/>
    </location>
</feature>
<dbReference type="SMART" id="SM00398">
    <property type="entry name" value="HMG"/>
    <property type="match status" value="1"/>
</dbReference>
<dbReference type="GO" id="GO:0005634">
    <property type="term" value="C:nucleus"/>
    <property type="evidence" value="ECO:0007669"/>
    <property type="project" value="UniProtKB-UniRule"/>
</dbReference>
<dbReference type="GO" id="GO:0003677">
    <property type="term" value="F:DNA binding"/>
    <property type="evidence" value="ECO:0007669"/>
    <property type="project" value="UniProtKB-UniRule"/>
</dbReference>
<evidence type="ECO:0000259" key="4">
    <source>
        <dbReference type="PROSITE" id="PS50118"/>
    </source>
</evidence>
<name>A0AAN6I930_9EURO</name>
<feature type="region of interest" description="Disordered" evidence="3">
    <location>
        <begin position="114"/>
        <end position="145"/>
    </location>
</feature>
<feature type="region of interest" description="Disordered" evidence="3">
    <location>
        <begin position="164"/>
        <end position="192"/>
    </location>
</feature>
<feature type="region of interest" description="Disordered" evidence="3">
    <location>
        <begin position="212"/>
        <end position="326"/>
    </location>
</feature>
<keyword evidence="2" id="KW-0539">Nucleus</keyword>
<evidence type="ECO:0000256" key="3">
    <source>
        <dbReference type="SAM" id="MobiDB-lite"/>
    </source>
</evidence>
<protein>
    <recommendedName>
        <fullName evidence="4">HMG box domain-containing protein</fullName>
    </recommendedName>
</protein>
<dbReference type="Gene3D" id="1.10.30.10">
    <property type="entry name" value="High mobility group box domain"/>
    <property type="match status" value="1"/>
</dbReference>
<dbReference type="Proteomes" id="UP001203852">
    <property type="component" value="Unassembled WGS sequence"/>
</dbReference>
<reference evidence="5" key="1">
    <citation type="journal article" date="2022" name="bioRxiv">
        <title>Deciphering the potential niche of two novel black yeast fungi from a biological soil crust based on their genomes, phenotypes, and melanin regulation.</title>
        <authorList>
            <consortium name="DOE Joint Genome Institute"/>
            <person name="Carr E.C."/>
            <person name="Barton Q."/>
            <person name="Grambo S."/>
            <person name="Sullivan M."/>
            <person name="Renfro C.M."/>
            <person name="Kuo A."/>
            <person name="Pangilinan J."/>
            <person name="Lipzen A."/>
            <person name="Keymanesh K."/>
            <person name="Savage E."/>
            <person name="Barry K."/>
            <person name="Grigoriev I.V."/>
            <person name="Riekhof W.R."/>
            <person name="Harris S.S."/>
        </authorList>
    </citation>
    <scope>NUCLEOTIDE SEQUENCE</scope>
    <source>
        <strain evidence="5">JF 03-4F</strain>
    </source>
</reference>
<dbReference type="Pfam" id="PF00505">
    <property type="entry name" value="HMG_box"/>
    <property type="match status" value="1"/>
</dbReference>
<feature type="compositionally biased region" description="Low complexity" evidence="3">
    <location>
        <begin position="114"/>
        <end position="123"/>
    </location>
</feature>
<evidence type="ECO:0000256" key="2">
    <source>
        <dbReference type="PROSITE-ProRule" id="PRU00267"/>
    </source>
</evidence>
<dbReference type="PANTHER" id="PTHR48112">
    <property type="entry name" value="HIGH MOBILITY GROUP PROTEIN DSP1"/>
    <property type="match status" value="1"/>
</dbReference>
<evidence type="ECO:0000313" key="6">
    <source>
        <dbReference type="Proteomes" id="UP001203852"/>
    </source>
</evidence>
<proteinExistence type="predicted"/>
<dbReference type="InterPro" id="IPR009071">
    <property type="entry name" value="HMG_box_dom"/>
</dbReference>
<feature type="domain" description="HMG box" evidence="4">
    <location>
        <begin position="142"/>
        <end position="211"/>
    </location>
</feature>
<keyword evidence="1 2" id="KW-0238">DNA-binding</keyword>
<dbReference type="InterPro" id="IPR036910">
    <property type="entry name" value="HMG_box_dom_sf"/>
</dbReference>
<feature type="compositionally biased region" description="Basic and acidic residues" evidence="3">
    <location>
        <begin position="317"/>
        <end position="326"/>
    </location>
</feature>
<keyword evidence="6" id="KW-1185">Reference proteome</keyword>
<sequence>MSSMSTHVPVTPETMKFIDFCNHAALSIISALNDDLSCTAQIISDTQNDYEALAHSYNQVIVALATLQSSVQDLSRAYIQHANTVLTPGKHGLNPIDANLTSILTESGLLAGRPADAAPAAPEAEVDGKKKRKRTPHDPNAPKRALTPYFLYMQSARAHIAKELGDSAKPKEVADEGTRRWTEMSPGDKSVWDDKYQKNLAAYRVKMAAYKAGQPVPSDEEATRLVELGKAPEHVAGVDAEAETEEEPAVAEESEEDSPEPVKEPSPPKSTKRRKTKDAEPTPSKPTPKAEPAAKSPEKKVKKGKKEAAPAPVPAAKPEKGRKSKK</sequence>
<feature type="compositionally biased region" description="Basic and acidic residues" evidence="3">
    <location>
        <begin position="164"/>
        <end position="182"/>
    </location>
</feature>
<feature type="compositionally biased region" description="Acidic residues" evidence="3">
    <location>
        <begin position="240"/>
        <end position="259"/>
    </location>
</feature>
<dbReference type="PANTHER" id="PTHR48112:SF5">
    <property type="entry name" value="BOX PROTEIN, PUTATIVE (AFU_ORTHOLOGUE AFUA_1G04550)-RELATED"/>
    <property type="match status" value="1"/>
</dbReference>
<organism evidence="5 6">
    <name type="scientific">Exophiala viscosa</name>
    <dbReference type="NCBI Taxonomy" id="2486360"/>
    <lineage>
        <taxon>Eukaryota</taxon>
        <taxon>Fungi</taxon>
        <taxon>Dikarya</taxon>
        <taxon>Ascomycota</taxon>
        <taxon>Pezizomycotina</taxon>
        <taxon>Eurotiomycetes</taxon>
        <taxon>Chaetothyriomycetidae</taxon>
        <taxon>Chaetothyriales</taxon>
        <taxon>Herpotrichiellaceae</taxon>
        <taxon>Exophiala</taxon>
    </lineage>
</organism>
<dbReference type="PROSITE" id="PS50118">
    <property type="entry name" value="HMG_BOX_2"/>
    <property type="match status" value="1"/>
</dbReference>
<dbReference type="InterPro" id="IPR050342">
    <property type="entry name" value="HMGB"/>
</dbReference>
<gene>
    <name evidence="5" type="ORF">EDD36DRAFT_469008</name>
</gene>
<evidence type="ECO:0000313" key="5">
    <source>
        <dbReference type="EMBL" id="KAI1608691.1"/>
    </source>
</evidence>
<evidence type="ECO:0000256" key="1">
    <source>
        <dbReference type="ARBA" id="ARBA00023125"/>
    </source>
</evidence>